<accession>A0A7K1LCK2</accession>
<reference evidence="5 6" key="1">
    <citation type="submission" date="2019-11" db="EMBL/GenBank/DDBJ databases">
        <authorList>
            <person name="Cao P."/>
        </authorList>
    </citation>
    <scope>NUCLEOTIDE SEQUENCE [LARGE SCALE GENOMIC DNA]</scope>
    <source>
        <strain evidence="5 6">NEAU-AAG5</strain>
    </source>
</reference>
<evidence type="ECO:0000256" key="1">
    <source>
        <dbReference type="ARBA" id="ARBA00010088"/>
    </source>
</evidence>
<dbReference type="Gene3D" id="3.40.50.1820">
    <property type="entry name" value="alpha/beta hydrolase"/>
    <property type="match status" value="1"/>
</dbReference>
<dbReference type="Pfam" id="PF08386">
    <property type="entry name" value="Abhydrolase_4"/>
    <property type="match status" value="1"/>
</dbReference>
<feature type="signal peptide" evidence="3">
    <location>
        <begin position="1"/>
        <end position="23"/>
    </location>
</feature>
<evidence type="ECO:0000256" key="2">
    <source>
        <dbReference type="ARBA" id="ARBA00022801"/>
    </source>
</evidence>
<feature type="chain" id="PRO_5039364004" evidence="3">
    <location>
        <begin position="24"/>
        <end position="501"/>
    </location>
</feature>
<sequence>MMRSRWMARGVAGLAAVAAGAGALGGSVAAAAPPGGAPWAAAAPQWGECAYGEPSPAECADIQVPLSWADPDGPKISLRLSRLPAQDREHRLGSMLFNPGGPGGPGAAVIALRGRQQMPADLQRRFDIVGFDPRGVGDSTPVTCAGAALSPDVAVFPRSKAQFTAIKRQSAAYGASCAAGSRPDLLAHVDTVSAARDMDAIRTALGEQRISFLGLSYGSFLGQTYARLYPRRVRTMVLDGAVDHAVGPYAFLDQESSALSKVFGQFARWCGTTASCALHGQDVTAVWDGLLARAARTPIPAPHAAGGPTTVNADAIRMVLPNLLLLGPTSSLLPSTWPELGRALAEARAGDASLLADNSSVGQPQDAYAAVGCHDFPPRLRGYGDAAARLRKARALAPHTGGASEAWLMTLLCADWPVPPANPWTRERVVGAPPILVASTRDDPSTPLVWAQGMHRQIDGSGLLVADLTGHTAYFNSACARRAETDYLITGRLPASGHCGA</sequence>
<comment type="similarity">
    <text evidence="1">Belongs to the peptidase S33 family.</text>
</comment>
<feature type="domain" description="Peptidase S33 tripeptidyl aminopeptidase-like C-terminal" evidence="4">
    <location>
        <begin position="405"/>
        <end position="497"/>
    </location>
</feature>
<evidence type="ECO:0000259" key="4">
    <source>
        <dbReference type="Pfam" id="PF08386"/>
    </source>
</evidence>
<dbReference type="GO" id="GO:0016787">
    <property type="term" value="F:hydrolase activity"/>
    <property type="evidence" value="ECO:0007669"/>
    <property type="project" value="UniProtKB-KW"/>
</dbReference>
<comment type="caution">
    <text evidence="5">The sequence shown here is derived from an EMBL/GenBank/DDBJ whole genome shotgun (WGS) entry which is preliminary data.</text>
</comment>
<dbReference type="RefSeq" id="WP_156221637.1">
    <property type="nucleotide sequence ID" value="NZ_WOFH01000019.1"/>
</dbReference>
<dbReference type="InterPro" id="IPR013595">
    <property type="entry name" value="Pept_S33_TAP-like_C"/>
</dbReference>
<dbReference type="AlphaFoldDB" id="A0A7K1LCK2"/>
<evidence type="ECO:0000313" key="6">
    <source>
        <dbReference type="Proteomes" id="UP000432015"/>
    </source>
</evidence>
<dbReference type="PANTHER" id="PTHR43248:SF25">
    <property type="entry name" value="AB HYDROLASE-1 DOMAIN-CONTAINING PROTEIN-RELATED"/>
    <property type="match status" value="1"/>
</dbReference>
<keyword evidence="6" id="KW-1185">Reference proteome</keyword>
<dbReference type="SUPFAM" id="SSF53474">
    <property type="entry name" value="alpha/beta-Hydrolases"/>
    <property type="match status" value="1"/>
</dbReference>
<keyword evidence="3" id="KW-0732">Signal</keyword>
<evidence type="ECO:0000313" key="5">
    <source>
        <dbReference type="EMBL" id="MUN42160.1"/>
    </source>
</evidence>
<proteinExistence type="inferred from homology"/>
<dbReference type="PANTHER" id="PTHR43248">
    <property type="entry name" value="2-SUCCINYL-6-HYDROXY-2,4-CYCLOHEXADIENE-1-CARBOXYLATE SYNTHASE"/>
    <property type="match status" value="1"/>
</dbReference>
<keyword evidence="2 5" id="KW-0378">Hydrolase</keyword>
<dbReference type="InterPro" id="IPR029058">
    <property type="entry name" value="AB_hydrolase_fold"/>
</dbReference>
<dbReference type="InterPro" id="IPR051601">
    <property type="entry name" value="Serine_prot/Carboxylest_S33"/>
</dbReference>
<name>A0A7K1LCK2_9ACTN</name>
<organism evidence="5 6">
    <name type="scientific">Actinomadura litoris</name>
    <dbReference type="NCBI Taxonomy" id="2678616"/>
    <lineage>
        <taxon>Bacteria</taxon>
        <taxon>Bacillati</taxon>
        <taxon>Actinomycetota</taxon>
        <taxon>Actinomycetes</taxon>
        <taxon>Streptosporangiales</taxon>
        <taxon>Thermomonosporaceae</taxon>
        <taxon>Actinomadura</taxon>
    </lineage>
</organism>
<protein>
    <submittedName>
        <fullName evidence="5">Alpha/beta fold hydrolase</fullName>
    </submittedName>
</protein>
<dbReference type="EMBL" id="WOFH01000019">
    <property type="protein sequence ID" value="MUN42160.1"/>
    <property type="molecule type" value="Genomic_DNA"/>
</dbReference>
<evidence type="ECO:0000256" key="3">
    <source>
        <dbReference type="SAM" id="SignalP"/>
    </source>
</evidence>
<gene>
    <name evidence="5" type="ORF">GNZ18_37090</name>
</gene>
<dbReference type="Proteomes" id="UP000432015">
    <property type="component" value="Unassembled WGS sequence"/>
</dbReference>